<dbReference type="InterPro" id="IPR036390">
    <property type="entry name" value="WH_DNA-bd_sf"/>
</dbReference>
<dbReference type="Gene3D" id="1.10.10.10">
    <property type="entry name" value="Winged helix-like DNA-binding domain superfamily/Winged helix DNA-binding domain"/>
    <property type="match status" value="1"/>
</dbReference>
<evidence type="ECO:0000256" key="2">
    <source>
        <dbReference type="ARBA" id="ARBA00023125"/>
    </source>
</evidence>
<evidence type="ECO:0000256" key="3">
    <source>
        <dbReference type="ARBA" id="ARBA00023163"/>
    </source>
</evidence>
<dbReference type="PROSITE" id="PS51000">
    <property type="entry name" value="HTH_DEOR_2"/>
    <property type="match status" value="1"/>
</dbReference>
<dbReference type="AlphaFoldDB" id="A0A2W1NNH9"/>
<sequence>MNQDMDISTRKVILTMLKTQGSLAVSDMAEQLGVTEMAVRRHLNTLERDGLIQARLVRQAMGRPTKLYSLTEQADDLFPKKYKHLALDLLAELIEEAGEEQVERLFERRKERLIERYQQQMDGQQLSERVKILAEIQNANGYMVEWKSEEGDRYVIDEHNCPITKVANQYKYACNCELKMFQKLLNADVERTECLAKGGSKCSYTIRNN</sequence>
<dbReference type="CDD" id="cd00090">
    <property type="entry name" value="HTH_ARSR"/>
    <property type="match status" value="1"/>
</dbReference>
<dbReference type="SMART" id="SM00420">
    <property type="entry name" value="HTH_DEOR"/>
    <property type="match status" value="1"/>
</dbReference>
<accession>A0A2W1NNH9</accession>
<dbReference type="Pfam" id="PF08220">
    <property type="entry name" value="HTH_DeoR"/>
    <property type="match status" value="1"/>
</dbReference>
<dbReference type="PANTHER" id="PTHR38600:SF2">
    <property type="entry name" value="SLL0088 PROTEIN"/>
    <property type="match status" value="1"/>
</dbReference>
<dbReference type="InterPro" id="IPR001034">
    <property type="entry name" value="DeoR_HTH"/>
</dbReference>
<dbReference type="InterPro" id="IPR041359">
    <property type="entry name" value="MetOD1"/>
</dbReference>
<proteinExistence type="predicted"/>
<dbReference type="InterPro" id="IPR011991">
    <property type="entry name" value="ArsR-like_HTH"/>
</dbReference>
<gene>
    <name evidence="5" type="ORF">CBW46_010040</name>
</gene>
<dbReference type="EMBL" id="NHRJ02000004">
    <property type="protein sequence ID" value="PZE21015.1"/>
    <property type="molecule type" value="Genomic_DNA"/>
</dbReference>
<dbReference type="Proteomes" id="UP000214746">
    <property type="component" value="Unassembled WGS sequence"/>
</dbReference>
<dbReference type="GO" id="GO:0003677">
    <property type="term" value="F:DNA binding"/>
    <property type="evidence" value="ECO:0007669"/>
    <property type="project" value="UniProtKB-KW"/>
</dbReference>
<keyword evidence="6" id="KW-1185">Reference proteome</keyword>
<dbReference type="InterPro" id="IPR001845">
    <property type="entry name" value="HTH_ArsR_DNA-bd_dom"/>
</dbReference>
<evidence type="ECO:0000256" key="1">
    <source>
        <dbReference type="ARBA" id="ARBA00023015"/>
    </source>
</evidence>
<evidence type="ECO:0000313" key="5">
    <source>
        <dbReference type="EMBL" id="PZE21015.1"/>
    </source>
</evidence>
<dbReference type="Pfam" id="PF18546">
    <property type="entry name" value="MetOD1"/>
    <property type="match status" value="1"/>
</dbReference>
<reference evidence="5" key="1">
    <citation type="submission" date="2018-06" db="EMBL/GenBank/DDBJ databases">
        <title>Paenibacillus xerothermodurans sp. nov. an extremely dry heat resistant spore forming bacterium isolated from the soil of Cape Canaveral, Florida.</title>
        <authorList>
            <person name="Seuylemezian A."/>
            <person name="Kaur N."/>
            <person name="Patil P."/>
            <person name="Patil P."/>
            <person name="Mayilraj S."/>
            <person name="Vaishampayan P."/>
        </authorList>
    </citation>
    <scope>NUCLEOTIDE SEQUENCE [LARGE SCALE GENOMIC DNA]</scope>
    <source>
        <strain evidence="5">ATCC 27380</strain>
    </source>
</reference>
<comment type="caution">
    <text evidence="5">The sequence shown here is derived from an EMBL/GenBank/DDBJ whole genome shotgun (WGS) entry which is preliminary data.</text>
</comment>
<dbReference type="InterPro" id="IPR036388">
    <property type="entry name" value="WH-like_DNA-bd_sf"/>
</dbReference>
<dbReference type="PANTHER" id="PTHR38600">
    <property type="entry name" value="TRANSCRIPTIONAL REGULATORY PROTEIN"/>
    <property type="match status" value="1"/>
</dbReference>
<keyword evidence="3" id="KW-0804">Transcription</keyword>
<dbReference type="GO" id="GO:0003700">
    <property type="term" value="F:DNA-binding transcription factor activity"/>
    <property type="evidence" value="ECO:0007669"/>
    <property type="project" value="InterPro"/>
</dbReference>
<keyword evidence="1" id="KW-0805">Transcription regulation</keyword>
<evidence type="ECO:0000259" key="4">
    <source>
        <dbReference type="PROSITE" id="PS51000"/>
    </source>
</evidence>
<name>A0A2W1NNH9_PAEXE</name>
<dbReference type="RefSeq" id="WP_089199872.1">
    <property type="nucleotide sequence ID" value="NZ_NHRJ02000004.1"/>
</dbReference>
<protein>
    <submittedName>
        <fullName evidence="5">Transcriptional regulator</fullName>
    </submittedName>
</protein>
<feature type="domain" description="HTH deoR-type" evidence="4">
    <location>
        <begin position="6"/>
        <end position="65"/>
    </location>
</feature>
<keyword evidence="2" id="KW-0238">DNA-binding</keyword>
<dbReference type="SUPFAM" id="SSF46785">
    <property type="entry name" value="Winged helix' DNA-binding domain"/>
    <property type="match status" value="1"/>
</dbReference>
<dbReference type="OrthoDB" id="155998at2"/>
<organism evidence="5 6">
    <name type="scientific">Paenibacillus xerothermodurans</name>
    <dbReference type="NCBI Taxonomy" id="1977292"/>
    <lineage>
        <taxon>Bacteria</taxon>
        <taxon>Bacillati</taxon>
        <taxon>Bacillota</taxon>
        <taxon>Bacilli</taxon>
        <taxon>Bacillales</taxon>
        <taxon>Paenibacillaceae</taxon>
        <taxon>Paenibacillus</taxon>
    </lineage>
</organism>
<dbReference type="SMART" id="SM00418">
    <property type="entry name" value="HTH_ARSR"/>
    <property type="match status" value="1"/>
</dbReference>
<evidence type="ECO:0000313" key="6">
    <source>
        <dbReference type="Proteomes" id="UP000214746"/>
    </source>
</evidence>